<reference evidence="1 2" key="1">
    <citation type="submission" date="2019-08" db="EMBL/GenBank/DDBJ databases">
        <title>Whole genome of Aphis craccivora.</title>
        <authorList>
            <person name="Voronova N.V."/>
            <person name="Shulinski R.S."/>
            <person name="Bandarenka Y.V."/>
            <person name="Zhorov D.G."/>
            <person name="Warner D."/>
        </authorList>
    </citation>
    <scope>NUCLEOTIDE SEQUENCE [LARGE SCALE GENOMIC DNA]</scope>
    <source>
        <strain evidence="1">180601</strain>
        <tissue evidence="1">Whole Body</tissue>
    </source>
</reference>
<dbReference type="AlphaFoldDB" id="A0A6G0Z5X9"/>
<organism evidence="1 2">
    <name type="scientific">Aphis craccivora</name>
    <name type="common">Cowpea aphid</name>
    <dbReference type="NCBI Taxonomy" id="307492"/>
    <lineage>
        <taxon>Eukaryota</taxon>
        <taxon>Metazoa</taxon>
        <taxon>Ecdysozoa</taxon>
        <taxon>Arthropoda</taxon>
        <taxon>Hexapoda</taxon>
        <taxon>Insecta</taxon>
        <taxon>Pterygota</taxon>
        <taxon>Neoptera</taxon>
        <taxon>Paraneoptera</taxon>
        <taxon>Hemiptera</taxon>
        <taxon>Sternorrhyncha</taxon>
        <taxon>Aphidomorpha</taxon>
        <taxon>Aphidoidea</taxon>
        <taxon>Aphididae</taxon>
        <taxon>Aphidini</taxon>
        <taxon>Aphis</taxon>
        <taxon>Aphis</taxon>
    </lineage>
</organism>
<gene>
    <name evidence="1" type="ORF">FWK35_00011883</name>
</gene>
<accession>A0A6G0Z5X9</accession>
<evidence type="ECO:0000313" key="1">
    <source>
        <dbReference type="EMBL" id="KAF0766113.1"/>
    </source>
</evidence>
<sequence length="54" mass="6680">MNQDRFTNLSIIYTERDLSNELSNEQFLDKFAISNRRLQFIIIRYLPNKYLLYF</sequence>
<keyword evidence="2" id="KW-1185">Reference proteome</keyword>
<dbReference type="OrthoDB" id="10068424at2759"/>
<protein>
    <submittedName>
        <fullName evidence="1">Zinc finger MYM-type protein 1-like</fullName>
    </submittedName>
</protein>
<dbReference type="Proteomes" id="UP000478052">
    <property type="component" value="Unassembled WGS sequence"/>
</dbReference>
<comment type="caution">
    <text evidence="1">The sequence shown here is derived from an EMBL/GenBank/DDBJ whole genome shotgun (WGS) entry which is preliminary data.</text>
</comment>
<evidence type="ECO:0000313" key="2">
    <source>
        <dbReference type="Proteomes" id="UP000478052"/>
    </source>
</evidence>
<proteinExistence type="predicted"/>
<dbReference type="EMBL" id="VUJU01001262">
    <property type="protein sequence ID" value="KAF0766113.1"/>
    <property type="molecule type" value="Genomic_DNA"/>
</dbReference>
<name>A0A6G0Z5X9_APHCR</name>